<evidence type="ECO:0000313" key="1">
    <source>
        <dbReference type="EMBL" id="GBP20556.1"/>
    </source>
</evidence>
<accession>A0A4C1U402</accession>
<dbReference type="EMBL" id="BGZK01000119">
    <property type="protein sequence ID" value="GBP20556.1"/>
    <property type="molecule type" value="Genomic_DNA"/>
</dbReference>
<dbReference type="Proteomes" id="UP000299102">
    <property type="component" value="Unassembled WGS sequence"/>
</dbReference>
<sequence>MYPRVVKTQIFHEILLIQVVTLAQKQGGTIVPLWFYNELLHIGRHSLRRLTRRAVHFHAMSVATGNARGKDIRFPRTRTEAQSEVEIRYSRFRRSIDVTDEDQTPGLHLRVPMFATGAHADSYTAVVTKVPNVIKLLELSKLLAKPQAACRVSRTSSARGEAARVSISDTLRNALFSWFRNCAWAATYAPTQWTSSFEVRPVSRRFHKLRQKKRLAEFVNDSTLP</sequence>
<evidence type="ECO:0000313" key="2">
    <source>
        <dbReference type="Proteomes" id="UP000299102"/>
    </source>
</evidence>
<proteinExistence type="predicted"/>
<protein>
    <submittedName>
        <fullName evidence="1">Uncharacterized protein</fullName>
    </submittedName>
</protein>
<dbReference type="AlphaFoldDB" id="A0A4C1U402"/>
<gene>
    <name evidence="1" type="ORF">EVAR_78935_1</name>
</gene>
<comment type="caution">
    <text evidence="1">The sequence shown here is derived from an EMBL/GenBank/DDBJ whole genome shotgun (WGS) entry which is preliminary data.</text>
</comment>
<keyword evidence="2" id="KW-1185">Reference proteome</keyword>
<reference evidence="1 2" key="1">
    <citation type="journal article" date="2019" name="Commun. Biol.">
        <title>The bagworm genome reveals a unique fibroin gene that provides high tensile strength.</title>
        <authorList>
            <person name="Kono N."/>
            <person name="Nakamura H."/>
            <person name="Ohtoshi R."/>
            <person name="Tomita M."/>
            <person name="Numata K."/>
            <person name="Arakawa K."/>
        </authorList>
    </citation>
    <scope>NUCLEOTIDE SEQUENCE [LARGE SCALE GENOMIC DNA]</scope>
</reference>
<organism evidence="1 2">
    <name type="scientific">Eumeta variegata</name>
    <name type="common">Bagworm moth</name>
    <name type="synonym">Eumeta japonica</name>
    <dbReference type="NCBI Taxonomy" id="151549"/>
    <lineage>
        <taxon>Eukaryota</taxon>
        <taxon>Metazoa</taxon>
        <taxon>Ecdysozoa</taxon>
        <taxon>Arthropoda</taxon>
        <taxon>Hexapoda</taxon>
        <taxon>Insecta</taxon>
        <taxon>Pterygota</taxon>
        <taxon>Neoptera</taxon>
        <taxon>Endopterygota</taxon>
        <taxon>Lepidoptera</taxon>
        <taxon>Glossata</taxon>
        <taxon>Ditrysia</taxon>
        <taxon>Tineoidea</taxon>
        <taxon>Psychidae</taxon>
        <taxon>Oiketicinae</taxon>
        <taxon>Eumeta</taxon>
    </lineage>
</organism>
<name>A0A4C1U402_EUMVA</name>